<reference evidence="1 2" key="1">
    <citation type="submission" date="2023-04" db="EMBL/GenBank/DDBJ databases">
        <title>Forest soil microbial communities from Buena Vista Peninsula, Colon Province, Panama.</title>
        <authorList>
            <person name="Bouskill N."/>
        </authorList>
    </citation>
    <scope>NUCLEOTIDE SEQUENCE [LARGE SCALE GENOMIC DNA]</scope>
    <source>
        <strain evidence="1 2">CFH S0262</strain>
    </source>
</reference>
<name>A0ABT6MLA9_9NOCA</name>
<dbReference type="EMBL" id="JARXVC010000025">
    <property type="protein sequence ID" value="MDH6284654.1"/>
    <property type="molecule type" value="Genomic_DNA"/>
</dbReference>
<accession>A0ABT6MLA9</accession>
<comment type="caution">
    <text evidence="1">The sequence shown here is derived from an EMBL/GenBank/DDBJ whole genome shotgun (WGS) entry which is preliminary data.</text>
</comment>
<dbReference type="Proteomes" id="UP001160334">
    <property type="component" value="Unassembled WGS sequence"/>
</dbReference>
<evidence type="ECO:0000313" key="1">
    <source>
        <dbReference type="EMBL" id="MDH6284654.1"/>
    </source>
</evidence>
<sequence length="188" mass="18189">MTTPTSSNPGIPSDSGVTISVGGAGSASGSVVDGFSVDLSHMLNEPGAEASIQSFDGGISVGGGVAFSGGVDISVGAPGGIPEVSVAAGGQFATEGQFDSQVSYDDIELSTDAATGASDVSIESVDAGVSGHSGVQAGAEFGLDFSANPDGGVPEIGVDAGVEFAADHGFDLGVGYDHVEIHHDGGLM</sequence>
<gene>
    <name evidence="1" type="ORF">M2280_005915</name>
</gene>
<proteinExistence type="predicted"/>
<evidence type="ECO:0000313" key="2">
    <source>
        <dbReference type="Proteomes" id="UP001160334"/>
    </source>
</evidence>
<protein>
    <submittedName>
        <fullName evidence="1">Uncharacterized protein</fullName>
    </submittedName>
</protein>
<keyword evidence="2" id="KW-1185">Reference proteome</keyword>
<dbReference type="RefSeq" id="WP_280763864.1">
    <property type="nucleotide sequence ID" value="NZ_JARXVC010000025.1"/>
</dbReference>
<organism evidence="1 2">
    <name type="scientific">Prescottella agglutinans</name>
    <dbReference type="NCBI Taxonomy" id="1644129"/>
    <lineage>
        <taxon>Bacteria</taxon>
        <taxon>Bacillati</taxon>
        <taxon>Actinomycetota</taxon>
        <taxon>Actinomycetes</taxon>
        <taxon>Mycobacteriales</taxon>
        <taxon>Nocardiaceae</taxon>
        <taxon>Prescottella</taxon>
    </lineage>
</organism>